<keyword evidence="10 11" id="KW-0407">Ion channel</keyword>
<evidence type="ECO:0000313" key="15">
    <source>
        <dbReference type="Proteomes" id="UP000596742"/>
    </source>
</evidence>
<keyword evidence="3 11" id="KW-0813">Transport</keyword>
<organism evidence="14 15">
    <name type="scientific">Mytilus galloprovincialis</name>
    <name type="common">Mediterranean mussel</name>
    <dbReference type="NCBI Taxonomy" id="29158"/>
    <lineage>
        <taxon>Eukaryota</taxon>
        <taxon>Metazoa</taxon>
        <taxon>Spiralia</taxon>
        <taxon>Lophotrochozoa</taxon>
        <taxon>Mollusca</taxon>
        <taxon>Bivalvia</taxon>
        <taxon>Autobranchia</taxon>
        <taxon>Pteriomorphia</taxon>
        <taxon>Mytilida</taxon>
        <taxon>Mytiloidea</taxon>
        <taxon>Mytilidae</taxon>
        <taxon>Mytilinae</taxon>
        <taxon>Mytilus</taxon>
    </lineage>
</organism>
<evidence type="ECO:0000256" key="3">
    <source>
        <dbReference type="ARBA" id="ARBA00022448"/>
    </source>
</evidence>
<keyword evidence="15" id="KW-1185">Reference proteome</keyword>
<dbReference type="CDD" id="cd19049">
    <property type="entry name" value="LGIC_TM_anion"/>
    <property type="match status" value="1"/>
</dbReference>
<keyword evidence="14" id="KW-0675">Receptor</keyword>
<reference evidence="14" key="1">
    <citation type="submission" date="2018-11" db="EMBL/GenBank/DDBJ databases">
        <authorList>
            <person name="Alioto T."/>
            <person name="Alioto T."/>
        </authorList>
    </citation>
    <scope>NUCLEOTIDE SEQUENCE</scope>
</reference>
<dbReference type="InterPro" id="IPR036734">
    <property type="entry name" value="Neur_chan_lig-bd_sf"/>
</dbReference>
<keyword evidence="4" id="KW-1003">Cell membrane</keyword>
<gene>
    <name evidence="14" type="ORF">MGAL_10B089935</name>
</gene>
<dbReference type="Proteomes" id="UP000596742">
    <property type="component" value="Unassembled WGS sequence"/>
</dbReference>
<comment type="subcellular location">
    <subcellularLocation>
        <location evidence="2">Cell membrane</location>
    </subcellularLocation>
    <subcellularLocation>
        <location evidence="1">Membrane</location>
        <topology evidence="1">Multi-pass membrane protein</topology>
    </subcellularLocation>
</comment>
<keyword evidence="5 11" id="KW-0812">Transmembrane</keyword>
<evidence type="ECO:0000259" key="13">
    <source>
        <dbReference type="Pfam" id="PF02932"/>
    </source>
</evidence>
<proteinExistence type="inferred from homology"/>
<dbReference type="InterPro" id="IPR038050">
    <property type="entry name" value="Neuro_actylchol_rec"/>
</dbReference>
<dbReference type="Pfam" id="PF02932">
    <property type="entry name" value="Neur_chan_memb"/>
    <property type="match status" value="1"/>
</dbReference>
<comment type="caution">
    <text evidence="11">Lacks conserved residue(s) required for the propagation of feature annotation.</text>
</comment>
<dbReference type="Gene3D" id="2.70.170.10">
    <property type="entry name" value="Neurotransmitter-gated ion-channel ligand-binding domain"/>
    <property type="match status" value="1"/>
</dbReference>
<evidence type="ECO:0000259" key="12">
    <source>
        <dbReference type="Pfam" id="PF02931"/>
    </source>
</evidence>
<feature type="domain" description="Neurotransmitter-gated ion-channel transmembrane" evidence="13">
    <location>
        <begin position="390"/>
        <end position="473"/>
    </location>
</feature>
<keyword evidence="8 11" id="KW-0406">Ion transport</keyword>
<accession>A0A8B6BPC5</accession>
<dbReference type="Pfam" id="PF02931">
    <property type="entry name" value="Neur_chan_LBD"/>
    <property type="match status" value="1"/>
</dbReference>
<dbReference type="PRINTS" id="PR00253">
    <property type="entry name" value="GABAARECEPTR"/>
</dbReference>
<evidence type="ECO:0000256" key="11">
    <source>
        <dbReference type="RuleBase" id="RU000687"/>
    </source>
</evidence>
<comment type="caution">
    <text evidence="14">The sequence shown here is derived from an EMBL/GenBank/DDBJ whole genome shotgun (WGS) entry which is preliminary data.</text>
</comment>
<evidence type="ECO:0000256" key="10">
    <source>
        <dbReference type="ARBA" id="ARBA00023303"/>
    </source>
</evidence>
<evidence type="ECO:0000256" key="5">
    <source>
        <dbReference type="ARBA" id="ARBA00022692"/>
    </source>
</evidence>
<dbReference type="PRINTS" id="PR00252">
    <property type="entry name" value="NRIONCHANNEL"/>
</dbReference>
<dbReference type="OrthoDB" id="407674at2759"/>
<comment type="similarity">
    <text evidence="11">Belongs to the ligand-gated ion channel (TC 1.A.9) family.</text>
</comment>
<dbReference type="Gene3D" id="1.20.58.390">
    <property type="entry name" value="Neurotransmitter-gated ion-channel transmembrane domain"/>
    <property type="match status" value="1"/>
</dbReference>
<dbReference type="InterPro" id="IPR006201">
    <property type="entry name" value="Neur_channel"/>
</dbReference>
<keyword evidence="9 11" id="KW-0472">Membrane</keyword>
<dbReference type="EMBL" id="UYJE01000391">
    <property type="protein sequence ID" value="VDH92915.1"/>
    <property type="molecule type" value="Genomic_DNA"/>
</dbReference>
<feature type="transmembrane region" description="Helical" evidence="11">
    <location>
        <begin position="507"/>
        <end position="526"/>
    </location>
</feature>
<feature type="transmembrane region" description="Helical" evidence="11">
    <location>
        <begin position="12"/>
        <end position="33"/>
    </location>
</feature>
<dbReference type="PROSITE" id="PS00236">
    <property type="entry name" value="NEUROTR_ION_CHANNEL"/>
    <property type="match status" value="1"/>
</dbReference>
<evidence type="ECO:0000256" key="4">
    <source>
        <dbReference type="ARBA" id="ARBA00022475"/>
    </source>
</evidence>
<feature type="transmembrane region" description="Helical" evidence="11">
    <location>
        <begin position="447"/>
        <end position="470"/>
    </location>
</feature>
<keyword evidence="7 11" id="KW-1133">Transmembrane helix</keyword>
<dbReference type="InterPro" id="IPR006029">
    <property type="entry name" value="Neurotrans-gated_channel_TM"/>
</dbReference>
<dbReference type="NCBIfam" id="TIGR00860">
    <property type="entry name" value="LIC"/>
    <property type="match status" value="1"/>
</dbReference>
<dbReference type="InterPro" id="IPR036719">
    <property type="entry name" value="Neuro-gated_channel_TM_sf"/>
</dbReference>
<dbReference type="GO" id="GO:0005230">
    <property type="term" value="F:extracellular ligand-gated monoatomic ion channel activity"/>
    <property type="evidence" value="ECO:0007669"/>
    <property type="project" value="InterPro"/>
</dbReference>
<name>A0A8B6BPC5_MYTGA</name>
<keyword evidence="6" id="KW-0732">Signal</keyword>
<dbReference type="AlphaFoldDB" id="A0A8B6BPC5"/>
<evidence type="ECO:0000256" key="9">
    <source>
        <dbReference type="ARBA" id="ARBA00023136"/>
    </source>
</evidence>
<dbReference type="SUPFAM" id="SSF63712">
    <property type="entry name" value="Nicotinic receptor ligand binding domain-like"/>
    <property type="match status" value="1"/>
</dbReference>
<evidence type="ECO:0000313" key="14">
    <source>
        <dbReference type="EMBL" id="VDH92915.1"/>
    </source>
</evidence>
<protein>
    <submittedName>
        <fullName evidence="14">Glycine receptor alpha-2</fullName>
    </submittedName>
</protein>
<evidence type="ECO:0000256" key="1">
    <source>
        <dbReference type="ARBA" id="ARBA00004141"/>
    </source>
</evidence>
<evidence type="ECO:0000256" key="7">
    <source>
        <dbReference type="ARBA" id="ARBA00022989"/>
    </source>
</evidence>
<dbReference type="SUPFAM" id="SSF90112">
    <property type="entry name" value="Neurotransmitter-gated ion-channel transmembrane pore"/>
    <property type="match status" value="1"/>
</dbReference>
<sequence length="538" mass="62573">MKETVGKPCHSYVSFFMVIWNYHCLAVITSAYVNNCYLPEFRSPLHGLHFKSARGYPRRNISAEVNLNEEIKREIKTMGRMRLHERKVMKIFPEEASFELANIPHSLSTCTIHRKYFKIEDILVDQIYGDCWVLWQWKGINITWTECNNQDEYRTGRMGKAIRRQFPSQFTLDSMLNSSYDQRVPPGVDYGKLEESQATIVTVFLDFSQIFDINEGEMDFSVTLDLFQEWTDHRLNFEDSSLEQIQLDQKDIKKVWTPDTFFLQAKNGKLLDISKANTYLHIMKNGSVIYAMRLSLKLSCSMDFHLYPLDKQECKVVIESFGLTLDRLQYAWRERKPVNIQHFNLPLYQIHGPKTSVSTNYHDLTASEYSDLEVTIEFHRAIGYYMTEVFIPDVLIVLLSWVTFWLHPDAVPARVSLGAVTVLTISSQGSAARRYAPKVSYIKAIDIWSLCHILFVFGAMVEFSVVNVLSRKKRPIIEEMFFKSSNNKKIETQDPRPFMKEAKRIDFISRFAFPVVFTLVSAVNGYPVDKNGLMAWDD</sequence>
<dbReference type="GO" id="GO:0004888">
    <property type="term" value="F:transmembrane signaling receptor activity"/>
    <property type="evidence" value="ECO:0007669"/>
    <property type="project" value="InterPro"/>
</dbReference>
<dbReference type="PANTHER" id="PTHR18945">
    <property type="entry name" value="NEUROTRANSMITTER GATED ION CHANNEL"/>
    <property type="match status" value="1"/>
</dbReference>
<evidence type="ECO:0000256" key="6">
    <source>
        <dbReference type="ARBA" id="ARBA00022729"/>
    </source>
</evidence>
<dbReference type="InterPro" id="IPR006028">
    <property type="entry name" value="GABAA/Glycine_rcpt"/>
</dbReference>
<feature type="domain" description="Neurotransmitter-gated ion-channel ligand-binding" evidence="12">
    <location>
        <begin position="175"/>
        <end position="381"/>
    </location>
</feature>
<evidence type="ECO:0000256" key="2">
    <source>
        <dbReference type="ARBA" id="ARBA00004236"/>
    </source>
</evidence>
<dbReference type="InterPro" id="IPR018000">
    <property type="entry name" value="Neurotransmitter_ion_chnl_CS"/>
</dbReference>
<dbReference type="InterPro" id="IPR006202">
    <property type="entry name" value="Neur_chan_lig-bd"/>
</dbReference>
<dbReference type="GO" id="GO:0005886">
    <property type="term" value="C:plasma membrane"/>
    <property type="evidence" value="ECO:0007669"/>
    <property type="project" value="UniProtKB-SubCell"/>
</dbReference>
<evidence type="ECO:0000256" key="8">
    <source>
        <dbReference type="ARBA" id="ARBA00023065"/>
    </source>
</evidence>